<dbReference type="PANTHER" id="PTHR32322">
    <property type="entry name" value="INNER MEMBRANE TRANSPORTER"/>
    <property type="match status" value="1"/>
</dbReference>
<dbReference type="InterPro" id="IPR050638">
    <property type="entry name" value="AA-Vitamin_Transporters"/>
</dbReference>
<evidence type="ECO:0000313" key="8">
    <source>
        <dbReference type="EMBL" id="NIA71904.1"/>
    </source>
</evidence>
<dbReference type="PANTHER" id="PTHR32322:SF2">
    <property type="entry name" value="EAMA DOMAIN-CONTAINING PROTEIN"/>
    <property type="match status" value="1"/>
</dbReference>
<feature type="transmembrane region" description="Helical" evidence="6">
    <location>
        <begin position="105"/>
        <end position="124"/>
    </location>
</feature>
<comment type="subcellular location">
    <subcellularLocation>
        <location evidence="1">Membrane</location>
        <topology evidence="1">Multi-pass membrane protein</topology>
    </subcellularLocation>
</comment>
<keyword evidence="9" id="KW-1185">Reference proteome</keyword>
<evidence type="ECO:0000313" key="9">
    <source>
        <dbReference type="Proteomes" id="UP000761264"/>
    </source>
</evidence>
<dbReference type="InterPro" id="IPR000620">
    <property type="entry name" value="EamA_dom"/>
</dbReference>
<evidence type="ECO:0000256" key="2">
    <source>
        <dbReference type="ARBA" id="ARBA00007362"/>
    </source>
</evidence>
<name>A0A967F2F2_9PROT</name>
<feature type="transmembrane region" description="Helical" evidence="6">
    <location>
        <begin position="189"/>
        <end position="214"/>
    </location>
</feature>
<evidence type="ECO:0000256" key="6">
    <source>
        <dbReference type="SAM" id="Phobius"/>
    </source>
</evidence>
<feature type="transmembrane region" description="Helical" evidence="6">
    <location>
        <begin position="226"/>
        <end position="244"/>
    </location>
</feature>
<dbReference type="Pfam" id="PF00892">
    <property type="entry name" value="EamA"/>
    <property type="match status" value="2"/>
</dbReference>
<evidence type="ECO:0000256" key="1">
    <source>
        <dbReference type="ARBA" id="ARBA00004141"/>
    </source>
</evidence>
<feature type="transmembrane region" description="Helical" evidence="6">
    <location>
        <begin position="45"/>
        <end position="66"/>
    </location>
</feature>
<dbReference type="Proteomes" id="UP000761264">
    <property type="component" value="Unassembled WGS sequence"/>
</dbReference>
<accession>A0A967F2F2</accession>
<protein>
    <submittedName>
        <fullName evidence="8">DMT family transporter</fullName>
    </submittedName>
</protein>
<feature type="transmembrane region" description="Helical" evidence="6">
    <location>
        <begin position="256"/>
        <end position="275"/>
    </location>
</feature>
<keyword evidence="5 6" id="KW-0472">Membrane</keyword>
<organism evidence="8 9">
    <name type="scientific">Pelagibius litoralis</name>
    <dbReference type="NCBI Taxonomy" id="374515"/>
    <lineage>
        <taxon>Bacteria</taxon>
        <taxon>Pseudomonadati</taxon>
        <taxon>Pseudomonadota</taxon>
        <taxon>Alphaproteobacteria</taxon>
        <taxon>Rhodospirillales</taxon>
        <taxon>Rhodovibrionaceae</taxon>
        <taxon>Pelagibius</taxon>
    </lineage>
</organism>
<dbReference type="RefSeq" id="WP_167230287.1">
    <property type="nucleotide sequence ID" value="NZ_JAAQPH010000028.1"/>
</dbReference>
<evidence type="ECO:0000256" key="3">
    <source>
        <dbReference type="ARBA" id="ARBA00022692"/>
    </source>
</evidence>
<proteinExistence type="inferred from homology"/>
<dbReference type="EMBL" id="JAAQPH010000028">
    <property type="protein sequence ID" value="NIA71904.1"/>
    <property type="molecule type" value="Genomic_DNA"/>
</dbReference>
<sequence length="317" mass="32491">MKITPDTKGVAAAVLSSALGGTAVVATRAAVGPLGGGALDPLSLAFARYMIGALALMCFLGWVGLARPQRRDLLPIVLLGVLFFALFPLLFNLSLAYTSAPRGSLALSTLPLLTLALAATLGIEPMTLRKLAGVLLAMAGVGSALVGDLAAGPEGAWRGDLVMVATAAVGAIFNVFSRPYLARYRAIAFVAYAMLAGSLFLGLALPLSGLLGVVTASPGALDPGDWALVAYLGLFGAALTFFLWGYGLEHTTPTKVAVTVAVNPMTSMLLAALFLNEQVTAGLLTGLAAVALGIFITMRPSGERTRRPKAGGRDLPP</sequence>
<comment type="caution">
    <text evidence="8">The sequence shown here is derived from an EMBL/GenBank/DDBJ whole genome shotgun (WGS) entry which is preliminary data.</text>
</comment>
<evidence type="ECO:0000259" key="7">
    <source>
        <dbReference type="Pfam" id="PF00892"/>
    </source>
</evidence>
<dbReference type="InterPro" id="IPR037185">
    <property type="entry name" value="EmrE-like"/>
</dbReference>
<feature type="transmembrane region" description="Helical" evidence="6">
    <location>
        <begin position="157"/>
        <end position="177"/>
    </location>
</feature>
<feature type="domain" description="EamA" evidence="7">
    <location>
        <begin position="158"/>
        <end position="298"/>
    </location>
</feature>
<dbReference type="SUPFAM" id="SSF103481">
    <property type="entry name" value="Multidrug resistance efflux transporter EmrE"/>
    <property type="match status" value="2"/>
</dbReference>
<evidence type="ECO:0000256" key="4">
    <source>
        <dbReference type="ARBA" id="ARBA00022989"/>
    </source>
</evidence>
<comment type="similarity">
    <text evidence="2">Belongs to the EamA transporter family.</text>
</comment>
<evidence type="ECO:0000256" key="5">
    <source>
        <dbReference type="ARBA" id="ARBA00023136"/>
    </source>
</evidence>
<reference evidence="8" key="1">
    <citation type="submission" date="2020-03" db="EMBL/GenBank/DDBJ databases">
        <title>Genome of Pelagibius litoralis DSM 21314T.</title>
        <authorList>
            <person name="Wang G."/>
        </authorList>
    </citation>
    <scope>NUCLEOTIDE SEQUENCE</scope>
    <source>
        <strain evidence="8">DSM 21314</strain>
    </source>
</reference>
<keyword evidence="3 6" id="KW-0812">Transmembrane</keyword>
<feature type="transmembrane region" description="Helical" evidence="6">
    <location>
        <begin position="131"/>
        <end position="151"/>
    </location>
</feature>
<feature type="transmembrane region" description="Helical" evidence="6">
    <location>
        <begin position="73"/>
        <end position="93"/>
    </location>
</feature>
<dbReference type="GO" id="GO:0016020">
    <property type="term" value="C:membrane"/>
    <property type="evidence" value="ECO:0007669"/>
    <property type="project" value="UniProtKB-SubCell"/>
</dbReference>
<feature type="domain" description="EamA" evidence="7">
    <location>
        <begin position="8"/>
        <end position="141"/>
    </location>
</feature>
<dbReference type="AlphaFoldDB" id="A0A967F2F2"/>
<gene>
    <name evidence="8" type="ORF">HBA54_25220</name>
</gene>
<keyword evidence="4 6" id="KW-1133">Transmembrane helix</keyword>
<feature type="transmembrane region" description="Helical" evidence="6">
    <location>
        <begin position="281"/>
        <end position="298"/>
    </location>
</feature>